<feature type="compositionally biased region" description="Basic and acidic residues" evidence="1">
    <location>
        <begin position="66"/>
        <end position="82"/>
    </location>
</feature>
<organism evidence="2 3">
    <name type="scientific">Forsythia ovata</name>
    <dbReference type="NCBI Taxonomy" id="205694"/>
    <lineage>
        <taxon>Eukaryota</taxon>
        <taxon>Viridiplantae</taxon>
        <taxon>Streptophyta</taxon>
        <taxon>Embryophyta</taxon>
        <taxon>Tracheophyta</taxon>
        <taxon>Spermatophyta</taxon>
        <taxon>Magnoliopsida</taxon>
        <taxon>eudicotyledons</taxon>
        <taxon>Gunneridae</taxon>
        <taxon>Pentapetalae</taxon>
        <taxon>asterids</taxon>
        <taxon>lamiids</taxon>
        <taxon>Lamiales</taxon>
        <taxon>Oleaceae</taxon>
        <taxon>Forsythieae</taxon>
        <taxon>Forsythia</taxon>
    </lineage>
</organism>
<comment type="caution">
    <text evidence="2">The sequence shown here is derived from an EMBL/GenBank/DDBJ whole genome shotgun (WGS) entry which is preliminary data.</text>
</comment>
<evidence type="ECO:0000256" key="1">
    <source>
        <dbReference type="SAM" id="MobiDB-lite"/>
    </source>
</evidence>
<evidence type="ECO:0000313" key="3">
    <source>
        <dbReference type="Proteomes" id="UP001604277"/>
    </source>
</evidence>
<sequence length="260" mass="27799">MAGEAAKMAEFRTAMDSMMAVTESAKAAYQKMSQDLAGTEENIAALTKRLDDALNAQAITSNASDKANEKRKALQGEASAHRSEIEKLKRKVLSSQSKISALKADLEASAKSSKVIFHFSTFHFRQRQAHFQPSLFVSLTPASPAPISLSLTPAVQREVAFPAKAGPFPAVLVSALHSPVATIRGKNAHISSGITVNRVGGFIEGQSSSVGLDKSVGKEINEELTSMFKLLASISEEKDVEISLNLTIRKGQGKGKELDS</sequence>
<dbReference type="AlphaFoldDB" id="A0ABD1WW93"/>
<protein>
    <submittedName>
        <fullName evidence="2">Uncharacterized protein</fullName>
    </submittedName>
</protein>
<proteinExistence type="predicted"/>
<name>A0ABD1WW93_9LAMI</name>
<feature type="region of interest" description="Disordered" evidence="1">
    <location>
        <begin position="59"/>
        <end position="82"/>
    </location>
</feature>
<keyword evidence="3" id="KW-1185">Reference proteome</keyword>
<reference evidence="3" key="1">
    <citation type="submission" date="2024-07" db="EMBL/GenBank/DDBJ databases">
        <title>Two chromosome-level genome assemblies of Korean endemic species Abeliophyllum distichum and Forsythia ovata (Oleaceae).</title>
        <authorList>
            <person name="Jang H."/>
        </authorList>
    </citation>
    <scope>NUCLEOTIDE SEQUENCE [LARGE SCALE GENOMIC DNA]</scope>
</reference>
<accession>A0ABD1WW93</accession>
<gene>
    <name evidence="2" type="ORF">Fot_07596</name>
</gene>
<dbReference type="Proteomes" id="UP001604277">
    <property type="component" value="Unassembled WGS sequence"/>
</dbReference>
<dbReference type="EMBL" id="JBFOLJ010000002">
    <property type="protein sequence ID" value="KAL2553977.1"/>
    <property type="molecule type" value="Genomic_DNA"/>
</dbReference>
<evidence type="ECO:0000313" key="2">
    <source>
        <dbReference type="EMBL" id="KAL2553977.1"/>
    </source>
</evidence>